<proteinExistence type="predicted"/>
<dbReference type="Proteomes" id="UP000597989">
    <property type="component" value="Unassembled WGS sequence"/>
</dbReference>
<reference evidence="1" key="4">
    <citation type="submission" date="2023-12" db="EMBL/GenBank/DDBJ databases">
        <authorList>
            <person name="Sun Q."/>
            <person name="Inoue M."/>
        </authorList>
    </citation>
    <scope>NUCLEOTIDE SEQUENCE</scope>
    <source>
        <strain evidence="1">JCM 10664</strain>
    </source>
</reference>
<comment type="caution">
    <text evidence="2">The sequence shown here is derived from an EMBL/GenBank/DDBJ whole genome shotgun (WGS) entry which is preliminary data.</text>
</comment>
<sequence length="88" mass="9948">MMAAGEHDPATRAAIRAFVRTHHPDVGGDPEVFVAGLAALRAGPSTGRRPWDRYDAPVVVVVRPRGIRALLHRFRTWRARRHRPPRVR</sequence>
<evidence type="ECO:0000313" key="4">
    <source>
        <dbReference type="Proteomes" id="UP001500220"/>
    </source>
</evidence>
<dbReference type="EMBL" id="BAAAHC010000028">
    <property type="protein sequence ID" value="GAA0541301.1"/>
    <property type="molecule type" value="Genomic_DNA"/>
</dbReference>
<dbReference type="Proteomes" id="UP001500220">
    <property type="component" value="Unassembled WGS sequence"/>
</dbReference>
<evidence type="ECO:0000313" key="3">
    <source>
        <dbReference type="Proteomes" id="UP000597989"/>
    </source>
</evidence>
<accession>A0A917NF01</accession>
<reference evidence="1 4" key="2">
    <citation type="journal article" date="2019" name="Int. J. Syst. Evol. Microbiol.">
        <title>The Global Catalogue of Microorganisms (GCM) 10K type strain sequencing project: providing services to taxonomists for standard genome sequencing and annotation.</title>
        <authorList>
            <consortium name="The Broad Institute Genomics Platform"/>
            <consortium name="The Broad Institute Genome Sequencing Center for Infectious Disease"/>
            <person name="Wu L."/>
            <person name="Ma J."/>
        </authorList>
    </citation>
    <scope>NUCLEOTIDE SEQUENCE [LARGE SCALE GENOMIC DNA]</scope>
    <source>
        <strain evidence="1 4">JCM 10664</strain>
    </source>
</reference>
<name>A0A917NF01_9PSEU</name>
<dbReference type="AlphaFoldDB" id="A0A917NF01"/>
<keyword evidence="4" id="KW-1185">Reference proteome</keyword>
<dbReference type="RefSeq" id="WP_229680288.1">
    <property type="nucleotide sequence ID" value="NZ_BAAAHC010000028.1"/>
</dbReference>
<reference evidence="2" key="3">
    <citation type="submission" date="2020-09" db="EMBL/GenBank/DDBJ databases">
        <authorList>
            <person name="Sun Q."/>
            <person name="Zhou Y."/>
        </authorList>
    </citation>
    <scope>NUCLEOTIDE SEQUENCE</scope>
    <source>
        <strain evidence="2">CGMCC 4.7206</strain>
    </source>
</reference>
<evidence type="ECO:0000313" key="1">
    <source>
        <dbReference type="EMBL" id="GAA0541301.1"/>
    </source>
</evidence>
<organism evidence="2 3">
    <name type="scientific">Saccharopolyspora thermophila</name>
    <dbReference type="NCBI Taxonomy" id="89367"/>
    <lineage>
        <taxon>Bacteria</taxon>
        <taxon>Bacillati</taxon>
        <taxon>Actinomycetota</taxon>
        <taxon>Actinomycetes</taxon>
        <taxon>Pseudonocardiales</taxon>
        <taxon>Pseudonocardiaceae</taxon>
        <taxon>Saccharopolyspora</taxon>
    </lineage>
</organism>
<evidence type="ECO:0000313" key="2">
    <source>
        <dbReference type="EMBL" id="GGI96692.1"/>
    </source>
</evidence>
<gene>
    <name evidence="1" type="ORF">GCM10009545_49790</name>
    <name evidence="2" type="ORF">GCM10011581_37290</name>
</gene>
<dbReference type="EMBL" id="BMMT01000014">
    <property type="protein sequence ID" value="GGI96692.1"/>
    <property type="molecule type" value="Genomic_DNA"/>
</dbReference>
<reference evidence="2 3" key="1">
    <citation type="journal article" date="2014" name="Int. J. Syst. Evol. Microbiol.">
        <title>Complete genome sequence of Corynebacterium casei LMG S-19264T (=DSM 44701T), isolated from a smear-ripened cheese.</title>
        <authorList>
            <consortium name="US DOE Joint Genome Institute (JGI-PGF)"/>
            <person name="Walter F."/>
            <person name="Albersmeier A."/>
            <person name="Kalinowski J."/>
            <person name="Ruckert C."/>
        </authorList>
    </citation>
    <scope>NUCLEOTIDE SEQUENCE [LARGE SCALE GENOMIC DNA]</scope>
    <source>
        <strain evidence="2 3">CGMCC 4.7206</strain>
    </source>
</reference>
<protein>
    <submittedName>
        <fullName evidence="2">Uncharacterized protein</fullName>
    </submittedName>
</protein>